<feature type="region of interest" description="Disordered" evidence="1">
    <location>
        <begin position="82"/>
        <end position="101"/>
    </location>
</feature>
<evidence type="ECO:0000313" key="4">
    <source>
        <dbReference type="Proteomes" id="UP001208186"/>
    </source>
</evidence>
<dbReference type="EMBL" id="JAOPKC010000001">
    <property type="protein sequence ID" value="MCU4716898.1"/>
    <property type="molecule type" value="Genomic_DNA"/>
</dbReference>
<evidence type="ECO:0000313" key="5">
    <source>
        <dbReference type="Proteomes" id="UP001209746"/>
    </source>
</evidence>
<accession>A0AAE3I8Y6</accession>
<keyword evidence="4" id="KW-1185">Reference proteome</keyword>
<dbReference type="Proteomes" id="UP001208186">
    <property type="component" value="Unassembled WGS sequence"/>
</dbReference>
<dbReference type="EMBL" id="JAOPKD010000001">
    <property type="protein sequence ID" value="MCU4725497.1"/>
    <property type="molecule type" value="Genomic_DNA"/>
</dbReference>
<evidence type="ECO:0000256" key="1">
    <source>
        <dbReference type="SAM" id="MobiDB-lite"/>
    </source>
</evidence>
<evidence type="ECO:0000313" key="3">
    <source>
        <dbReference type="EMBL" id="MCU4725497.1"/>
    </source>
</evidence>
<name>A0AAE3I8Y6_9EURY</name>
<gene>
    <name evidence="3" type="ORF">OB914_00705</name>
    <name evidence="2" type="ORF">OB916_02315</name>
</gene>
<reference evidence="3" key="1">
    <citation type="submission" date="2023-02" db="EMBL/GenBank/DDBJ databases">
        <title>Enrichment on poylsaccharides allowed isolation of novel metabolic and taxonomic groups of Haloarchaea.</title>
        <authorList>
            <person name="Sorokin D.Y."/>
            <person name="Elcheninov A.G."/>
            <person name="Khizhniak T.V."/>
            <person name="Kolganova T.V."/>
            <person name="Kublanov I.V."/>
        </authorList>
    </citation>
    <scope>NUCLEOTIDE SEQUENCE</scope>
    <source>
        <strain evidence="2 4">HArc-curdl5-1</strain>
        <strain evidence="3">HArc-curdl7</strain>
    </source>
</reference>
<feature type="region of interest" description="Disordered" evidence="1">
    <location>
        <begin position="30"/>
        <end position="54"/>
    </location>
</feature>
<proteinExistence type="predicted"/>
<organism evidence="3 5">
    <name type="scientific">Halapricum hydrolyticum</name>
    <dbReference type="NCBI Taxonomy" id="2979991"/>
    <lineage>
        <taxon>Archaea</taxon>
        <taxon>Methanobacteriati</taxon>
        <taxon>Methanobacteriota</taxon>
        <taxon>Stenosarchaea group</taxon>
        <taxon>Halobacteria</taxon>
        <taxon>Halobacteriales</taxon>
        <taxon>Haloarculaceae</taxon>
        <taxon>Halapricum</taxon>
    </lineage>
</organism>
<protein>
    <submittedName>
        <fullName evidence="3">Uncharacterized protein</fullName>
    </submittedName>
</protein>
<dbReference type="AlphaFoldDB" id="A0AAE3I8Y6"/>
<sequence length="101" mass="11079">MVQKLTLFEVHLDDAQFGTNEALEAADMADIETPRPEIETHETEITEPETSDEGPNIRRLVAASLIVSVVATAIARRLFGDDEPAASIEIDETDDELEVEA</sequence>
<evidence type="ECO:0000313" key="2">
    <source>
        <dbReference type="EMBL" id="MCU4716898.1"/>
    </source>
</evidence>
<dbReference type="RefSeq" id="WP_315907658.1">
    <property type="nucleotide sequence ID" value="NZ_JAOPKC010000001.1"/>
</dbReference>
<feature type="compositionally biased region" description="Basic and acidic residues" evidence="1">
    <location>
        <begin position="32"/>
        <end position="44"/>
    </location>
</feature>
<dbReference type="Proteomes" id="UP001209746">
    <property type="component" value="Unassembled WGS sequence"/>
</dbReference>
<comment type="caution">
    <text evidence="3">The sequence shown here is derived from an EMBL/GenBank/DDBJ whole genome shotgun (WGS) entry which is preliminary data.</text>
</comment>